<gene>
    <name evidence="1" type="ORF">KSX_87710</name>
</gene>
<reference evidence="1" key="1">
    <citation type="submission" date="2020-10" db="EMBL/GenBank/DDBJ databases">
        <title>Taxonomic study of unclassified bacteria belonging to the class Ktedonobacteria.</title>
        <authorList>
            <person name="Yabe S."/>
            <person name="Wang C.M."/>
            <person name="Zheng Y."/>
            <person name="Sakai Y."/>
            <person name="Cavaletti L."/>
            <person name="Monciardini P."/>
            <person name="Donadio S."/>
        </authorList>
    </citation>
    <scope>NUCLEOTIDE SEQUENCE</scope>
    <source>
        <strain evidence="1">SOSP1-1</strain>
    </source>
</reference>
<evidence type="ECO:0000313" key="2">
    <source>
        <dbReference type="Proteomes" id="UP000612362"/>
    </source>
</evidence>
<dbReference type="AlphaFoldDB" id="A0A8J3MYB1"/>
<dbReference type="Proteomes" id="UP000612362">
    <property type="component" value="Unassembled WGS sequence"/>
</dbReference>
<organism evidence="1 2">
    <name type="scientific">Ktedonospora formicarum</name>
    <dbReference type="NCBI Taxonomy" id="2778364"/>
    <lineage>
        <taxon>Bacteria</taxon>
        <taxon>Bacillati</taxon>
        <taxon>Chloroflexota</taxon>
        <taxon>Ktedonobacteria</taxon>
        <taxon>Ktedonobacterales</taxon>
        <taxon>Ktedonobacteraceae</taxon>
        <taxon>Ktedonospora</taxon>
    </lineage>
</organism>
<accession>A0A8J3MYB1</accession>
<sequence>MPDLEEALEDVPKHIRTVVSKALHFNTVVFSDLIALLVGLTELNGRASDRYCYEDSHAFTQVFPHTCNCVVLAR</sequence>
<evidence type="ECO:0000313" key="1">
    <source>
        <dbReference type="EMBL" id="GHO50608.1"/>
    </source>
</evidence>
<keyword evidence="2" id="KW-1185">Reference proteome</keyword>
<proteinExistence type="predicted"/>
<dbReference type="EMBL" id="BNJF01000008">
    <property type="protein sequence ID" value="GHO50608.1"/>
    <property type="molecule type" value="Genomic_DNA"/>
</dbReference>
<comment type="caution">
    <text evidence="1">The sequence shown here is derived from an EMBL/GenBank/DDBJ whole genome shotgun (WGS) entry which is preliminary data.</text>
</comment>
<protein>
    <submittedName>
        <fullName evidence="1">Uncharacterized protein</fullName>
    </submittedName>
</protein>
<name>A0A8J3MYB1_9CHLR</name>